<dbReference type="InParanoid" id="H2ZEI7"/>
<evidence type="ECO:0000313" key="2">
    <source>
        <dbReference type="Proteomes" id="UP000007875"/>
    </source>
</evidence>
<keyword evidence="2" id="KW-1185">Reference proteome</keyword>
<dbReference type="Proteomes" id="UP000007875">
    <property type="component" value="Unassembled WGS sequence"/>
</dbReference>
<reference evidence="1" key="3">
    <citation type="submission" date="2025-09" db="UniProtKB">
        <authorList>
            <consortium name="Ensembl"/>
        </authorList>
    </citation>
    <scope>IDENTIFICATION</scope>
</reference>
<proteinExistence type="predicted"/>
<name>H2ZEI7_CIOSA</name>
<sequence length="129" mass="14827">MLGLLRKRRHARMMFPAAPAMRTMHEQVTGLLPGPGKSRRNSFPLCGKQGVTFSVEPLPGLYQAHRRLYKELDTQAASSCKKMKQAYDSTLNVLEILFNSTKQQESLNFKATHFFWRMDVIQRPNRSDS</sequence>
<dbReference type="HOGENOM" id="CLU_1953629_0_0_1"/>
<accession>H2ZEI7</accession>
<reference evidence="1" key="2">
    <citation type="submission" date="2025-08" db="UniProtKB">
        <authorList>
            <consortium name="Ensembl"/>
        </authorList>
    </citation>
    <scope>IDENTIFICATION</scope>
</reference>
<protein>
    <submittedName>
        <fullName evidence="1">Uncharacterized protein</fullName>
    </submittedName>
</protein>
<reference evidence="2" key="1">
    <citation type="submission" date="2003-08" db="EMBL/GenBank/DDBJ databases">
        <authorList>
            <person name="Birren B."/>
            <person name="Nusbaum C."/>
            <person name="Abebe A."/>
            <person name="Abouelleil A."/>
            <person name="Adekoya E."/>
            <person name="Ait-zahra M."/>
            <person name="Allen N."/>
            <person name="Allen T."/>
            <person name="An P."/>
            <person name="Anderson M."/>
            <person name="Anderson S."/>
            <person name="Arachchi H."/>
            <person name="Armbruster J."/>
            <person name="Bachantsang P."/>
            <person name="Baldwin J."/>
            <person name="Barry A."/>
            <person name="Bayul T."/>
            <person name="Blitshsteyn B."/>
            <person name="Bloom T."/>
            <person name="Blye J."/>
            <person name="Boguslavskiy L."/>
            <person name="Borowsky M."/>
            <person name="Boukhgalter B."/>
            <person name="Brunache A."/>
            <person name="Butler J."/>
            <person name="Calixte N."/>
            <person name="Calvo S."/>
            <person name="Camarata J."/>
            <person name="Campo K."/>
            <person name="Chang J."/>
            <person name="Cheshatsang Y."/>
            <person name="Citroen M."/>
            <person name="Collymore A."/>
            <person name="Considine T."/>
            <person name="Cook A."/>
            <person name="Cooke P."/>
            <person name="Corum B."/>
            <person name="Cuomo C."/>
            <person name="David R."/>
            <person name="Dawoe T."/>
            <person name="Degray S."/>
            <person name="Dodge S."/>
            <person name="Dooley K."/>
            <person name="Dorje P."/>
            <person name="Dorjee K."/>
            <person name="Dorris L."/>
            <person name="Duffey N."/>
            <person name="Dupes A."/>
            <person name="Elkins T."/>
            <person name="Engels R."/>
            <person name="Erickson J."/>
            <person name="Farina A."/>
            <person name="Faro S."/>
            <person name="Ferreira P."/>
            <person name="Fischer H."/>
            <person name="Fitzgerald M."/>
            <person name="Foley K."/>
            <person name="Gage D."/>
            <person name="Galagan J."/>
            <person name="Gearin G."/>
            <person name="Gnerre S."/>
            <person name="Gnirke A."/>
            <person name="Goyette A."/>
            <person name="Graham J."/>
            <person name="Grandbois E."/>
            <person name="Gyaltsen K."/>
            <person name="Hafez N."/>
            <person name="Hagopian D."/>
            <person name="Hagos B."/>
            <person name="Hall J."/>
            <person name="Hatcher B."/>
            <person name="Heller A."/>
            <person name="Higgins H."/>
            <person name="Honan T."/>
            <person name="Horn A."/>
            <person name="Houde N."/>
            <person name="Hughes L."/>
            <person name="Hulme W."/>
            <person name="Husby E."/>
            <person name="Iliev I."/>
            <person name="Jaffe D."/>
            <person name="Jones C."/>
            <person name="Kamal M."/>
            <person name="Kamat A."/>
            <person name="Kamvysselis M."/>
            <person name="Karlsson E."/>
            <person name="Kells C."/>
            <person name="Kieu A."/>
            <person name="Kisner P."/>
            <person name="Kodira C."/>
            <person name="Kulbokas E."/>
            <person name="Labutti K."/>
            <person name="Lama D."/>
            <person name="Landers T."/>
            <person name="Leger J."/>
            <person name="Levine S."/>
            <person name="Lewis D."/>
            <person name="Lewis T."/>
            <person name="Lindblad-toh K."/>
            <person name="Liu X."/>
            <person name="Lokyitsang T."/>
            <person name="Lokyitsang Y."/>
            <person name="Lucien O."/>
            <person name="Lui A."/>
            <person name="Ma L.J."/>
            <person name="Mabbitt R."/>
            <person name="Macdonald J."/>
            <person name="Maclean C."/>
            <person name="Major J."/>
            <person name="Manning J."/>
            <person name="Marabella R."/>
            <person name="Maru K."/>
            <person name="Matthews C."/>
            <person name="Mauceli E."/>
            <person name="Mccarthy M."/>
            <person name="Mcdonough S."/>
            <person name="Mcghee T."/>
            <person name="Meldrim J."/>
            <person name="Meneus L."/>
            <person name="Mesirov J."/>
            <person name="Mihalev A."/>
            <person name="Mihova T."/>
            <person name="Mikkelsen T."/>
            <person name="Mlenga V."/>
            <person name="Moru K."/>
            <person name="Mozes J."/>
            <person name="Mulrain L."/>
            <person name="Munson G."/>
            <person name="Naylor J."/>
            <person name="Newes C."/>
            <person name="Nguyen C."/>
            <person name="Nguyen N."/>
            <person name="Nguyen T."/>
            <person name="Nicol R."/>
            <person name="Nielsen C."/>
            <person name="Nizzari M."/>
            <person name="Norbu C."/>
            <person name="Norbu N."/>
            <person name="O'donnell P."/>
            <person name="Okoawo O."/>
            <person name="O'leary S."/>
            <person name="Omotosho B."/>
            <person name="O'neill K."/>
            <person name="Osman S."/>
            <person name="Parker S."/>
            <person name="Perrin D."/>
            <person name="Phunkhang P."/>
            <person name="Piqani B."/>
            <person name="Purcell S."/>
            <person name="Rachupka T."/>
            <person name="Ramasamy U."/>
            <person name="Rameau R."/>
            <person name="Ray V."/>
            <person name="Raymond C."/>
            <person name="Retta R."/>
            <person name="Richardson S."/>
            <person name="Rise C."/>
            <person name="Rodriguez J."/>
            <person name="Rogers J."/>
            <person name="Rogov P."/>
            <person name="Rutman M."/>
            <person name="Schupbach R."/>
            <person name="Seaman C."/>
            <person name="Settipalli S."/>
            <person name="Sharpe T."/>
            <person name="Sheridan J."/>
            <person name="Sherpa N."/>
            <person name="Shi J."/>
            <person name="Smirnov S."/>
            <person name="Smith C."/>
            <person name="Sougnez C."/>
            <person name="Spencer B."/>
            <person name="Stalker J."/>
            <person name="Stange-thomann N."/>
            <person name="Stavropoulos S."/>
            <person name="Stetson K."/>
            <person name="Stone C."/>
            <person name="Stone S."/>
            <person name="Stubbs M."/>
            <person name="Talamas J."/>
            <person name="Tchuinga P."/>
            <person name="Tenzing P."/>
            <person name="Tesfaye S."/>
            <person name="Theodore J."/>
            <person name="Thoulutsang Y."/>
            <person name="Topham K."/>
            <person name="Towey S."/>
            <person name="Tsamla T."/>
            <person name="Tsomo N."/>
            <person name="Vallee D."/>
            <person name="Vassiliev H."/>
            <person name="Venkataraman V."/>
            <person name="Vinson J."/>
            <person name="Vo A."/>
            <person name="Wade C."/>
            <person name="Wang S."/>
            <person name="Wangchuk T."/>
            <person name="Wangdi T."/>
            <person name="Whittaker C."/>
            <person name="Wilkinson J."/>
            <person name="Wu Y."/>
            <person name="Wyman D."/>
            <person name="Yadav S."/>
            <person name="Yang S."/>
            <person name="Yang X."/>
            <person name="Yeager S."/>
            <person name="Yee E."/>
            <person name="Young G."/>
            <person name="Zainoun J."/>
            <person name="Zembeck L."/>
            <person name="Zimmer A."/>
            <person name="Zody M."/>
            <person name="Lander E."/>
        </authorList>
    </citation>
    <scope>NUCLEOTIDE SEQUENCE [LARGE SCALE GENOMIC DNA]</scope>
</reference>
<dbReference type="Ensembl" id="ENSCSAVT00000016183.1">
    <property type="protein sequence ID" value="ENSCSAVP00000016003.1"/>
    <property type="gene ID" value="ENSCSAVG00000009424.1"/>
</dbReference>
<organism evidence="1 2">
    <name type="scientific">Ciona savignyi</name>
    <name type="common">Pacific transparent sea squirt</name>
    <dbReference type="NCBI Taxonomy" id="51511"/>
    <lineage>
        <taxon>Eukaryota</taxon>
        <taxon>Metazoa</taxon>
        <taxon>Chordata</taxon>
        <taxon>Tunicata</taxon>
        <taxon>Ascidiacea</taxon>
        <taxon>Phlebobranchia</taxon>
        <taxon>Cionidae</taxon>
        <taxon>Ciona</taxon>
    </lineage>
</organism>
<dbReference type="AlphaFoldDB" id="H2ZEI7"/>
<evidence type="ECO:0000313" key="1">
    <source>
        <dbReference type="Ensembl" id="ENSCSAVP00000016003.1"/>
    </source>
</evidence>